<dbReference type="InterPro" id="IPR013974">
    <property type="entry name" value="SAF"/>
</dbReference>
<keyword evidence="1" id="KW-1133">Transmembrane helix</keyword>
<keyword evidence="1" id="KW-0472">Membrane</keyword>
<evidence type="ECO:0000313" key="3">
    <source>
        <dbReference type="EMBL" id="RUO68859.1"/>
    </source>
</evidence>
<dbReference type="AlphaFoldDB" id="A0A432YZ14"/>
<protein>
    <submittedName>
        <fullName evidence="3">Pilus assembly protein CpaB</fullName>
    </submittedName>
</protein>
<organism evidence="3 4">
    <name type="scientific">Idiomarina ramblicola</name>
    <dbReference type="NCBI Taxonomy" id="263724"/>
    <lineage>
        <taxon>Bacteria</taxon>
        <taxon>Pseudomonadati</taxon>
        <taxon>Pseudomonadota</taxon>
        <taxon>Gammaproteobacteria</taxon>
        <taxon>Alteromonadales</taxon>
        <taxon>Idiomarinaceae</taxon>
        <taxon>Idiomarina</taxon>
    </lineage>
</organism>
<comment type="caution">
    <text evidence="3">The sequence shown here is derived from an EMBL/GenBank/DDBJ whole genome shotgun (WGS) entry which is preliminary data.</text>
</comment>
<dbReference type="SMART" id="SM00858">
    <property type="entry name" value="SAF"/>
    <property type="match status" value="1"/>
</dbReference>
<dbReference type="CDD" id="cd11614">
    <property type="entry name" value="SAF_CpaB_FlgA_like"/>
    <property type="match status" value="1"/>
</dbReference>
<dbReference type="OrthoDB" id="6237338at2"/>
<dbReference type="Pfam" id="PF08666">
    <property type="entry name" value="SAF"/>
    <property type="match status" value="1"/>
</dbReference>
<gene>
    <name evidence="3" type="ORF">CWI78_08055</name>
</gene>
<dbReference type="EMBL" id="PIQC01000005">
    <property type="protein sequence ID" value="RUO68859.1"/>
    <property type="molecule type" value="Genomic_DNA"/>
</dbReference>
<evidence type="ECO:0000259" key="2">
    <source>
        <dbReference type="SMART" id="SM00858"/>
    </source>
</evidence>
<dbReference type="RefSeq" id="WP_126781990.1">
    <property type="nucleotide sequence ID" value="NZ_PIQC01000005.1"/>
</dbReference>
<proteinExistence type="predicted"/>
<accession>A0A432YZ14</accession>
<feature type="transmembrane region" description="Helical" evidence="1">
    <location>
        <begin position="7"/>
        <end position="29"/>
    </location>
</feature>
<evidence type="ECO:0000313" key="4">
    <source>
        <dbReference type="Proteomes" id="UP000288058"/>
    </source>
</evidence>
<dbReference type="Proteomes" id="UP000288058">
    <property type="component" value="Unassembled WGS sequence"/>
</dbReference>
<reference evidence="4" key="1">
    <citation type="journal article" date="2018" name="Front. Microbiol.">
        <title>Genome-Based Analysis Reveals the Taxonomy and Diversity of the Family Idiomarinaceae.</title>
        <authorList>
            <person name="Liu Y."/>
            <person name="Lai Q."/>
            <person name="Shao Z."/>
        </authorList>
    </citation>
    <scope>NUCLEOTIDE SEQUENCE [LARGE SCALE GENOMIC DNA]</scope>
    <source>
        <strain evidence="4">R22</strain>
    </source>
</reference>
<evidence type="ECO:0000256" key="1">
    <source>
        <dbReference type="SAM" id="Phobius"/>
    </source>
</evidence>
<name>A0A432YZ14_9GAMM</name>
<keyword evidence="1" id="KW-0812">Transmembrane</keyword>
<feature type="domain" description="SAF" evidence="2">
    <location>
        <begin position="45"/>
        <end position="109"/>
    </location>
</feature>
<keyword evidence="4" id="KW-1185">Reference proteome</keyword>
<sequence length="235" mass="26734">MKKKAKWIFAVIFSSIISILTIFLIHQYLQQETHRRLQEASGNAGSVVVFSRELKAGDIIKVSDLLARSYPQELINNDWYIESSAGLLIGRQLRSSVQPGEPVSERFLLNNKNSGLSEKLPSGYYAITVSTDNLGHHNAMLKEGDVVDIVFVGEFNEKFRKYDFFEEIEVFDIHGLQEGYGSYSLTLLIDPLEVKAFTQAIGSPMLVWARGRHSDQIEIWHQESKQSKVEPWTVQ</sequence>